<dbReference type="AlphaFoldDB" id="A0A183TJ21"/>
<organism evidence="3">
    <name type="scientific">Schistocephalus solidus</name>
    <name type="common">Tapeworm</name>
    <dbReference type="NCBI Taxonomy" id="70667"/>
    <lineage>
        <taxon>Eukaryota</taxon>
        <taxon>Metazoa</taxon>
        <taxon>Spiralia</taxon>
        <taxon>Lophotrochozoa</taxon>
        <taxon>Platyhelminthes</taxon>
        <taxon>Cestoda</taxon>
        <taxon>Eucestoda</taxon>
        <taxon>Diphyllobothriidea</taxon>
        <taxon>Diphyllobothriidae</taxon>
        <taxon>Schistocephalus</taxon>
    </lineage>
</organism>
<dbReference type="EMBL" id="UYSU01041125">
    <property type="protein sequence ID" value="VDM02855.1"/>
    <property type="molecule type" value="Genomic_DNA"/>
</dbReference>
<reference evidence="3" key="1">
    <citation type="submission" date="2016-06" db="UniProtKB">
        <authorList>
            <consortium name="WormBaseParasite"/>
        </authorList>
    </citation>
    <scope>IDENTIFICATION</scope>
</reference>
<sequence length="83" mass="9746">MHPFQYVVQHQKWWPNMLWILITVKVENYTVLNEQFVPKAVETSGFVALPRQFELDEWPGIAFLLVVEKPKPSCLFAKLLGFL</sequence>
<dbReference type="Proteomes" id="UP000275846">
    <property type="component" value="Unassembled WGS sequence"/>
</dbReference>
<gene>
    <name evidence="1" type="ORF">SSLN_LOCUS16469</name>
</gene>
<keyword evidence="2" id="KW-1185">Reference proteome</keyword>
<name>A0A183TJ21_SCHSO</name>
<dbReference type="WBParaSite" id="SSLN_0001709701-mRNA-1">
    <property type="protein sequence ID" value="SSLN_0001709701-mRNA-1"/>
    <property type="gene ID" value="SSLN_0001709701"/>
</dbReference>
<evidence type="ECO:0000313" key="1">
    <source>
        <dbReference type="EMBL" id="VDM02855.1"/>
    </source>
</evidence>
<evidence type="ECO:0000313" key="2">
    <source>
        <dbReference type="Proteomes" id="UP000275846"/>
    </source>
</evidence>
<protein>
    <submittedName>
        <fullName evidence="1 3">Uncharacterized protein</fullName>
    </submittedName>
</protein>
<evidence type="ECO:0000313" key="3">
    <source>
        <dbReference type="WBParaSite" id="SSLN_0001709701-mRNA-1"/>
    </source>
</evidence>
<reference evidence="1 2" key="2">
    <citation type="submission" date="2018-11" db="EMBL/GenBank/DDBJ databases">
        <authorList>
            <consortium name="Pathogen Informatics"/>
        </authorList>
    </citation>
    <scope>NUCLEOTIDE SEQUENCE [LARGE SCALE GENOMIC DNA]</scope>
    <source>
        <strain evidence="1 2">NST_G2</strain>
    </source>
</reference>
<proteinExistence type="predicted"/>
<accession>A0A183TJ21</accession>